<dbReference type="Pfam" id="PF00190">
    <property type="entry name" value="Cupin_1"/>
    <property type="match status" value="2"/>
</dbReference>
<feature type="region of interest" description="Disordered" evidence="1">
    <location>
        <begin position="428"/>
        <end position="456"/>
    </location>
</feature>
<feature type="chain" id="PRO_5023809423" description="Cupin type-1 domain-containing protein" evidence="2">
    <location>
        <begin position="29"/>
        <end position="552"/>
    </location>
</feature>
<feature type="compositionally biased region" description="Basic and acidic residues" evidence="1">
    <location>
        <begin position="141"/>
        <end position="154"/>
    </location>
</feature>
<gene>
    <name evidence="4" type="ORF">F0562_002522</name>
</gene>
<keyword evidence="5" id="KW-1185">Reference proteome</keyword>
<dbReference type="Gene3D" id="2.60.120.10">
    <property type="entry name" value="Jelly Rolls"/>
    <property type="match status" value="2"/>
</dbReference>
<dbReference type="InterPro" id="IPR014710">
    <property type="entry name" value="RmlC-like_jellyroll"/>
</dbReference>
<proteinExistence type="predicted"/>
<dbReference type="SMART" id="SM00835">
    <property type="entry name" value="Cupin_1"/>
    <property type="match status" value="2"/>
</dbReference>
<feature type="signal peptide" evidence="2">
    <location>
        <begin position="1"/>
        <end position="28"/>
    </location>
</feature>
<accession>A0A5J5C685</accession>
<dbReference type="CDD" id="cd02245">
    <property type="entry name" value="cupin_7S_vicilin-like_C"/>
    <property type="match status" value="1"/>
</dbReference>
<dbReference type="PANTHER" id="PTHR31189:SF13">
    <property type="entry name" value="CUPINCIN"/>
    <property type="match status" value="1"/>
</dbReference>
<dbReference type="PANTHER" id="PTHR31189">
    <property type="entry name" value="OS03G0336100 PROTEIN-RELATED"/>
    <property type="match status" value="1"/>
</dbReference>
<feature type="compositionally biased region" description="Basic and acidic residues" evidence="1">
    <location>
        <begin position="117"/>
        <end position="133"/>
    </location>
</feature>
<evidence type="ECO:0000256" key="2">
    <source>
        <dbReference type="SAM" id="SignalP"/>
    </source>
</evidence>
<dbReference type="SUPFAM" id="SSF51182">
    <property type="entry name" value="RmlC-like cupins"/>
    <property type="match status" value="2"/>
</dbReference>
<protein>
    <recommendedName>
        <fullName evidence="3">Cupin type-1 domain-containing protein</fullName>
    </recommendedName>
</protein>
<feature type="domain" description="Cupin type-1" evidence="3">
    <location>
        <begin position="164"/>
        <end position="317"/>
    </location>
</feature>
<name>A0A5J5C685_9ASTE</name>
<dbReference type="CDD" id="cd02244">
    <property type="entry name" value="cupin_7S_vicilin-like_N"/>
    <property type="match status" value="1"/>
</dbReference>
<evidence type="ECO:0000256" key="1">
    <source>
        <dbReference type="SAM" id="MobiDB-lite"/>
    </source>
</evidence>
<reference evidence="4 5" key="1">
    <citation type="submission" date="2019-09" db="EMBL/GenBank/DDBJ databases">
        <title>A chromosome-level genome assembly of the Chinese tupelo Nyssa sinensis.</title>
        <authorList>
            <person name="Yang X."/>
            <person name="Kang M."/>
            <person name="Yang Y."/>
            <person name="Xiong H."/>
            <person name="Wang M."/>
            <person name="Zhang Z."/>
            <person name="Wang Z."/>
            <person name="Wu H."/>
            <person name="Ma T."/>
            <person name="Liu J."/>
            <person name="Xi Z."/>
        </authorList>
    </citation>
    <scope>NUCLEOTIDE SEQUENCE [LARGE SCALE GENOMIC DNA]</scope>
    <source>
        <strain evidence="4">J267</strain>
        <tissue evidence="4">Leaf</tissue>
    </source>
</reference>
<dbReference type="EMBL" id="CM018031">
    <property type="protein sequence ID" value="KAA8550838.1"/>
    <property type="molecule type" value="Genomic_DNA"/>
</dbReference>
<evidence type="ECO:0000313" key="5">
    <source>
        <dbReference type="Proteomes" id="UP000325577"/>
    </source>
</evidence>
<feature type="region of interest" description="Disordered" evidence="1">
    <location>
        <begin position="69"/>
        <end position="93"/>
    </location>
</feature>
<organism evidence="4 5">
    <name type="scientific">Nyssa sinensis</name>
    <dbReference type="NCBI Taxonomy" id="561372"/>
    <lineage>
        <taxon>Eukaryota</taxon>
        <taxon>Viridiplantae</taxon>
        <taxon>Streptophyta</taxon>
        <taxon>Embryophyta</taxon>
        <taxon>Tracheophyta</taxon>
        <taxon>Spermatophyta</taxon>
        <taxon>Magnoliopsida</taxon>
        <taxon>eudicotyledons</taxon>
        <taxon>Gunneridae</taxon>
        <taxon>Pentapetalae</taxon>
        <taxon>asterids</taxon>
        <taxon>Cornales</taxon>
        <taxon>Nyssaceae</taxon>
        <taxon>Nyssa</taxon>
    </lineage>
</organism>
<evidence type="ECO:0000259" key="3">
    <source>
        <dbReference type="SMART" id="SM00835"/>
    </source>
</evidence>
<dbReference type="Proteomes" id="UP000325577">
    <property type="component" value="Linkage Group LG0"/>
</dbReference>
<dbReference type="InterPro" id="IPR050253">
    <property type="entry name" value="Seed_Storage-Functional"/>
</dbReference>
<keyword evidence="2" id="KW-0732">Signal</keyword>
<feature type="region of interest" description="Disordered" evidence="1">
    <location>
        <begin position="110"/>
        <end position="163"/>
    </location>
</feature>
<dbReference type="InterPro" id="IPR011051">
    <property type="entry name" value="RmlC_Cupin_sf"/>
</dbReference>
<evidence type="ECO:0000313" key="4">
    <source>
        <dbReference type="EMBL" id="KAA8550838.1"/>
    </source>
</evidence>
<dbReference type="InterPro" id="IPR006045">
    <property type="entry name" value="Cupin_1"/>
</dbReference>
<dbReference type="Gene3D" id="6.10.250.1700">
    <property type="match status" value="1"/>
</dbReference>
<dbReference type="AlphaFoldDB" id="A0A5J5C685"/>
<feature type="domain" description="Cupin type-1" evidence="3">
    <location>
        <begin position="358"/>
        <end position="527"/>
    </location>
</feature>
<dbReference type="OrthoDB" id="1912756at2759"/>
<sequence>MKMAIKAKLPSVFFLFSLVLVFANLALAKEDPELKWCKQLCRQQRQYDEQQKEQCQQGCEAYYREKQRREHEGGGGRGHEDEWNPESPEQRQRECTRRCDRREEREQPQCQQQCQQRYEREKQEQGRRGRGEGEGNDSYEGGERERERAEEQQEGRNPYVFEDQHFTTRAGAQHGRLRVLQKFTERSKLLRGIENYRLAILEADPQTFILPHHCDAEGLFFVARGRGTISFVRQDRRESFNIRCGDVLRIPAGTTVYLINRDNSEKLVIAKLIHPVSVPGQFEEFYGPGGENPESFYRAFSTEVLESALNTKRDRLQKLFGQQRQGFIVKASEEQIRALSHHEEGGIWPFGGESRGPFNLFNKQPSQSNQYGQLREVNARDYRELEDLDVAVSFANITQGSMTAPVYSSRATKISIVTDGEGYFEMACPHLSSSESGGSEGPQGQRKSSPSYRRVSGHLRRGTVVVVPAGHPIVAVASNNQNLQLVCFEINARNNEKFPLAGRRNVINQLEREAKELAFAVPAREVEEVFRNQKEEFFFRGPRQQHEGRADA</sequence>